<proteinExistence type="inferred from homology"/>
<comment type="similarity">
    <text evidence="3">Belongs to the glycosyltransferase 23 family.</text>
</comment>
<dbReference type="Proteomes" id="UP000031668">
    <property type="component" value="Unassembled WGS sequence"/>
</dbReference>
<dbReference type="OMA" id="YMENELF"/>
<name>A0A0C2M9T3_THEKT</name>
<keyword evidence="4" id="KW-0732">Signal</keyword>
<feature type="signal peptide" evidence="4">
    <location>
        <begin position="1"/>
        <end position="19"/>
    </location>
</feature>
<dbReference type="PANTHER" id="PTHR13132">
    <property type="entry name" value="ALPHA- 1,6 -FUCOSYLTRANSFERASE"/>
    <property type="match status" value="1"/>
</dbReference>
<feature type="domain" description="GT23" evidence="5">
    <location>
        <begin position="130"/>
        <end position="400"/>
    </location>
</feature>
<sequence length="479" mass="56140">MPLFVGILVSFIVLHRLEGLTTSKKYSSSISMNKLIGYPSNYSSFLKAWKTLYTAQKEIVLFIAEYADRGTLRCPNRLKYLGCYNYLIDNSLYQMKLLEDLRSMTQDETTRDSLTNYVEKMIYRNQNPKHCRDIEVIGYETKEYCGLGCQIHLLGYCLIVALGEGKPLVVKSDEWQGFDSIFDVLMPLSETCHYNMTKSHNLKVEFINLSYHYKNMEYLPKVIPENIRQQIEEFHTDPFLWWIAQIITYVLRLRPNVIENLEPKEFTSPIVGVHVRRTDKLVKEAKSYPVEEYMKYVELYFRKLGITSKGPKKSVYLATDDSHVISQFRWRYPDYTFITSNVRYLRNRHDQKGTYSILSDIYNLANTDYLVCTFSSNVCRLAFQLMNGKRMDASENYHSLDHVFLYAYQQTPSFSLRLNHTIGDLMLDKTSTVYLSDRQNGRYLTVKLKKSSEDIKVPAYKLKENLLTTNFKAFENINT</sequence>
<evidence type="ECO:0000256" key="2">
    <source>
        <dbReference type="ARBA" id="ARBA00022679"/>
    </source>
</evidence>
<dbReference type="OrthoDB" id="2014825at2759"/>
<dbReference type="GO" id="GO:0006487">
    <property type="term" value="P:protein N-linked glycosylation"/>
    <property type="evidence" value="ECO:0007669"/>
    <property type="project" value="TreeGrafter"/>
</dbReference>
<keyword evidence="2 3" id="KW-0808">Transferase</keyword>
<evidence type="ECO:0000256" key="1">
    <source>
        <dbReference type="ARBA" id="ARBA00022676"/>
    </source>
</evidence>
<dbReference type="EMBL" id="JWZT01004591">
    <property type="protein sequence ID" value="KII63755.1"/>
    <property type="molecule type" value="Genomic_DNA"/>
</dbReference>
<gene>
    <name evidence="6" type="ORF">RF11_14988</name>
</gene>
<evidence type="ECO:0000256" key="4">
    <source>
        <dbReference type="SAM" id="SignalP"/>
    </source>
</evidence>
<evidence type="ECO:0000256" key="3">
    <source>
        <dbReference type="PROSITE-ProRule" id="PRU00992"/>
    </source>
</evidence>
<dbReference type="PROSITE" id="PS51659">
    <property type="entry name" value="GT23"/>
    <property type="match status" value="1"/>
</dbReference>
<dbReference type="Pfam" id="PF19745">
    <property type="entry name" value="FUT8_N_cat"/>
    <property type="match status" value="1"/>
</dbReference>
<organism evidence="6 7">
    <name type="scientific">Thelohanellus kitauei</name>
    <name type="common">Myxosporean</name>
    <dbReference type="NCBI Taxonomy" id="669202"/>
    <lineage>
        <taxon>Eukaryota</taxon>
        <taxon>Metazoa</taxon>
        <taxon>Cnidaria</taxon>
        <taxon>Myxozoa</taxon>
        <taxon>Myxosporea</taxon>
        <taxon>Bivalvulida</taxon>
        <taxon>Platysporina</taxon>
        <taxon>Myxobolidae</taxon>
        <taxon>Thelohanellus</taxon>
    </lineage>
</organism>
<feature type="chain" id="PRO_5002152276" evidence="4">
    <location>
        <begin position="20"/>
        <end position="479"/>
    </location>
</feature>
<evidence type="ECO:0000313" key="6">
    <source>
        <dbReference type="EMBL" id="KII63755.1"/>
    </source>
</evidence>
<accession>A0A0C2M9T3</accession>
<dbReference type="PANTHER" id="PTHR13132:SF29">
    <property type="entry name" value="ALPHA-(1,6)-FUCOSYLTRANSFERASE"/>
    <property type="match status" value="1"/>
</dbReference>
<comment type="caution">
    <text evidence="6">The sequence shown here is derived from an EMBL/GenBank/DDBJ whole genome shotgun (WGS) entry which is preliminary data.</text>
</comment>
<dbReference type="AlphaFoldDB" id="A0A0C2M9T3"/>
<keyword evidence="1 3" id="KW-0328">Glycosyltransferase</keyword>
<evidence type="ECO:0000259" key="5">
    <source>
        <dbReference type="PROSITE" id="PS51659"/>
    </source>
</evidence>
<evidence type="ECO:0000313" key="7">
    <source>
        <dbReference type="Proteomes" id="UP000031668"/>
    </source>
</evidence>
<dbReference type="Gene3D" id="3.40.50.11350">
    <property type="match status" value="1"/>
</dbReference>
<keyword evidence="7" id="KW-1185">Reference proteome</keyword>
<protein>
    <submittedName>
        <fullName evidence="6">Alpha-(1,6)-fucosyltransferase</fullName>
    </submittedName>
</protein>
<dbReference type="InterPro" id="IPR045573">
    <property type="entry name" value="Fut8_N_cat"/>
</dbReference>
<feature type="region of interest" description="Important for donor substrate binding" evidence="3">
    <location>
        <begin position="276"/>
        <end position="277"/>
    </location>
</feature>
<reference evidence="6 7" key="1">
    <citation type="journal article" date="2014" name="Genome Biol. Evol.">
        <title>The genome of the myxosporean Thelohanellus kitauei shows adaptations to nutrient acquisition within its fish host.</title>
        <authorList>
            <person name="Yang Y."/>
            <person name="Xiong J."/>
            <person name="Zhou Z."/>
            <person name="Huo F."/>
            <person name="Miao W."/>
            <person name="Ran C."/>
            <person name="Liu Y."/>
            <person name="Zhang J."/>
            <person name="Feng J."/>
            <person name="Wang M."/>
            <person name="Wang M."/>
            <person name="Wang L."/>
            <person name="Yao B."/>
        </authorList>
    </citation>
    <scope>NUCLEOTIDE SEQUENCE [LARGE SCALE GENOMIC DNA]</scope>
    <source>
        <strain evidence="6">Wuqing</strain>
    </source>
</reference>
<dbReference type="InterPro" id="IPR027350">
    <property type="entry name" value="GT23_dom"/>
</dbReference>
<dbReference type="GO" id="GO:0046921">
    <property type="term" value="F:alpha-(1-&gt;6)-fucosyltransferase activity"/>
    <property type="evidence" value="ECO:0007669"/>
    <property type="project" value="TreeGrafter"/>
</dbReference>